<dbReference type="EMBL" id="RBID01000013">
    <property type="protein sequence ID" value="RKQ59952.1"/>
    <property type="molecule type" value="Genomic_DNA"/>
</dbReference>
<keyword evidence="8" id="KW-0456">Lyase</keyword>
<dbReference type="SUPFAM" id="SSF102114">
    <property type="entry name" value="Radical SAM enzymes"/>
    <property type="match status" value="1"/>
</dbReference>
<dbReference type="InterPro" id="IPR013785">
    <property type="entry name" value="Aldolase_TIM"/>
</dbReference>
<comment type="cofactor">
    <cofactor evidence="1">
        <name>[4Fe-4S] cluster</name>
        <dbReference type="ChEBI" id="CHEBI:49883"/>
    </cofactor>
</comment>
<dbReference type="InterPro" id="IPR012840">
    <property type="entry name" value="NrdG2"/>
</dbReference>
<keyword evidence="3" id="KW-0949">S-adenosyl-L-methionine</keyword>
<keyword evidence="4" id="KW-0479">Metal-binding</keyword>
<dbReference type="SFLD" id="SFLDG01094">
    <property type="entry name" value="Uncharacterised_Radical_SAM_Su"/>
    <property type="match status" value="1"/>
</dbReference>
<evidence type="ECO:0000256" key="2">
    <source>
        <dbReference type="ARBA" id="ARBA00022485"/>
    </source>
</evidence>
<keyword evidence="2" id="KW-0004">4Fe-4S</keyword>
<dbReference type="RefSeq" id="WP_120810133.1">
    <property type="nucleotide sequence ID" value="NZ_RBID01000013.1"/>
</dbReference>
<dbReference type="SFLD" id="SFLDS00029">
    <property type="entry name" value="Radical_SAM"/>
    <property type="match status" value="1"/>
</dbReference>
<dbReference type="Proteomes" id="UP000279384">
    <property type="component" value="Unassembled WGS sequence"/>
</dbReference>
<dbReference type="InterPro" id="IPR058240">
    <property type="entry name" value="rSAM_sf"/>
</dbReference>
<accession>A0A495BFS0</accession>
<protein>
    <submittedName>
        <fullName evidence="8">Pyruvate formate lyase activating enzyme</fullName>
    </submittedName>
</protein>
<dbReference type="GO" id="GO:0051539">
    <property type="term" value="F:4 iron, 4 sulfur cluster binding"/>
    <property type="evidence" value="ECO:0007669"/>
    <property type="project" value="UniProtKB-KW"/>
</dbReference>
<dbReference type="NCBIfam" id="TIGR02495">
    <property type="entry name" value="NrdG2"/>
    <property type="match status" value="1"/>
</dbReference>
<proteinExistence type="predicted"/>
<evidence type="ECO:0000256" key="1">
    <source>
        <dbReference type="ARBA" id="ARBA00001966"/>
    </source>
</evidence>
<dbReference type="PANTHER" id="PTHR30352">
    <property type="entry name" value="PYRUVATE FORMATE-LYASE-ACTIVATING ENZYME"/>
    <property type="match status" value="1"/>
</dbReference>
<feature type="domain" description="Radical SAM core" evidence="7">
    <location>
        <begin position="28"/>
        <end position="241"/>
    </location>
</feature>
<dbReference type="InterPro" id="IPR007197">
    <property type="entry name" value="rSAM"/>
</dbReference>
<keyword evidence="8" id="KW-0670">Pyruvate</keyword>
<evidence type="ECO:0000256" key="4">
    <source>
        <dbReference type="ARBA" id="ARBA00022723"/>
    </source>
</evidence>
<sequence length="241" mass="25556">MNAATSTNSAPAERARIGGWQPFSACDWPGRLAAVVFLAGCPWRCGYCHNPGLLQRRHGQTSWPQLRAQLQARRGLLDGVVFSGGEPLSEPALPALLAEVRALGFATGLHSGGSHPQRLAAVLPLLDWVGLDIKTLPPQYPAITAVAGSGERAAASLALLQASGVAYECRSTLHPALHDDSTLTQLAAWLAQRGVRHYAWQLLRPGPQLPQPFSPIAAGWPAPALQAAVAGHFAHFEVRTG</sequence>
<dbReference type="AlphaFoldDB" id="A0A495BFS0"/>
<dbReference type="PROSITE" id="PS51918">
    <property type="entry name" value="RADICAL_SAM"/>
    <property type="match status" value="1"/>
</dbReference>
<evidence type="ECO:0000256" key="6">
    <source>
        <dbReference type="ARBA" id="ARBA00023014"/>
    </source>
</evidence>
<keyword evidence="6" id="KW-0411">Iron-sulfur</keyword>
<name>A0A495BFS0_VOGIN</name>
<dbReference type="Gene3D" id="3.20.20.70">
    <property type="entry name" value="Aldolase class I"/>
    <property type="match status" value="1"/>
</dbReference>
<keyword evidence="5" id="KW-0408">Iron</keyword>
<evidence type="ECO:0000313" key="9">
    <source>
        <dbReference type="Proteomes" id="UP000279384"/>
    </source>
</evidence>
<organism evidence="8 9">
    <name type="scientific">Vogesella indigofera</name>
    <name type="common">Pseudomonas indigofera</name>
    <dbReference type="NCBI Taxonomy" id="45465"/>
    <lineage>
        <taxon>Bacteria</taxon>
        <taxon>Pseudomonadati</taxon>
        <taxon>Pseudomonadota</taxon>
        <taxon>Betaproteobacteria</taxon>
        <taxon>Neisseriales</taxon>
        <taxon>Chromobacteriaceae</taxon>
        <taxon>Vogesella</taxon>
    </lineage>
</organism>
<evidence type="ECO:0000313" key="8">
    <source>
        <dbReference type="EMBL" id="RKQ59952.1"/>
    </source>
</evidence>
<reference evidence="8 9" key="1">
    <citation type="submission" date="2018-10" db="EMBL/GenBank/DDBJ databases">
        <title>Genomic Encyclopedia of Type Strains, Phase IV (KMG-IV): sequencing the most valuable type-strain genomes for metagenomic binning, comparative biology and taxonomic classification.</title>
        <authorList>
            <person name="Goeker M."/>
        </authorList>
    </citation>
    <scope>NUCLEOTIDE SEQUENCE [LARGE SCALE GENOMIC DNA]</scope>
    <source>
        <strain evidence="8 9">DSM 3303</strain>
    </source>
</reference>
<dbReference type="CDD" id="cd01335">
    <property type="entry name" value="Radical_SAM"/>
    <property type="match status" value="1"/>
</dbReference>
<dbReference type="PANTHER" id="PTHR30352:SF13">
    <property type="entry name" value="GLYCYL-RADICAL ENZYME ACTIVATING ENZYME YJJW-RELATED"/>
    <property type="match status" value="1"/>
</dbReference>
<evidence type="ECO:0000256" key="5">
    <source>
        <dbReference type="ARBA" id="ARBA00023004"/>
    </source>
</evidence>
<dbReference type="GO" id="GO:0046872">
    <property type="term" value="F:metal ion binding"/>
    <property type="evidence" value="ECO:0007669"/>
    <property type="project" value="UniProtKB-KW"/>
</dbReference>
<comment type="caution">
    <text evidence="8">The sequence shown here is derived from an EMBL/GenBank/DDBJ whole genome shotgun (WGS) entry which is preliminary data.</text>
</comment>
<evidence type="ECO:0000259" key="7">
    <source>
        <dbReference type="PROSITE" id="PS51918"/>
    </source>
</evidence>
<gene>
    <name evidence="8" type="ORF">C8E02_1293</name>
</gene>
<evidence type="ECO:0000256" key="3">
    <source>
        <dbReference type="ARBA" id="ARBA00022691"/>
    </source>
</evidence>
<dbReference type="GO" id="GO:0016829">
    <property type="term" value="F:lyase activity"/>
    <property type="evidence" value="ECO:0007669"/>
    <property type="project" value="UniProtKB-KW"/>
</dbReference>
<dbReference type="InterPro" id="IPR034457">
    <property type="entry name" value="Organic_radical-activating"/>
</dbReference>
<dbReference type="Pfam" id="PF04055">
    <property type="entry name" value="Radical_SAM"/>
    <property type="match status" value="1"/>
</dbReference>